<dbReference type="PROSITE" id="PS50893">
    <property type="entry name" value="ABC_TRANSPORTER_2"/>
    <property type="match status" value="1"/>
</dbReference>
<keyword evidence="3" id="KW-0813">Transport</keyword>
<feature type="domain" description="ABC transporter" evidence="6">
    <location>
        <begin position="6"/>
        <end position="259"/>
    </location>
</feature>
<gene>
    <name evidence="7" type="ORF">BKE38_23565</name>
</gene>
<dbReference type="PANTHER" id="PTHR43776">
    <property type="entry name" value="TRANSPORT ATP-BINDING PROTEIN"/>
    <property type="match status" value="1"/>
</dbReference>
<dbReference type="GO" id="GO:0005524">
    <property type="term" value="F:ATP binding"/>
    <property type="evidence" value="ECO:0007669"/>
    <property type="project" value="UniProtKB-KW"/>
</dbReference>
<dbReference type="GO" id="GO:0005886">
    <property type="term" value="C:plasma membrane"/>
    <property type="evidence" value="ECO:0007669"/>
    <property type="project" value="UniProtKB-SubCell"/>
</dbReference>
<comment type="similarity">
    <text evidence="2">Belongs to the ABC transporter superfamily.</text>
</comment>
<reference evidence="7 8" key="1">
    <citation type="submission" date="2016-10" db="EMBL/GenBank/DDBJ databases">
        <title>Draft Genome sequence of Roseomonas sp. strain M3.</title>
        <authorList>
            <person name="Subhash Y."/>
            <person name="Lee S."/>
        </authorList>
    </citation>
    <scope>NUCLEOTIDE SEQUENCE [LARGE SCALE GENOMIC DNA]</scope>
    <source>
        <strain evidence="7 8">M3</strain>
    </source>
</reference>
<dbReference type="InterPro" id="IPR003593">
    <property type="entry name" value="AAA+_ATPase"/>
</dbReference>
<dbReference type="Gene3D" id="3.40.50.300">
    <property type="entry name" value="P-loop containing nucleotide triphosphate hydrolases"/>
    <property type="match status" value="1"/>
</dbReference>
<evidence type="ECO:0000256" key="5">
    <source>
        <dbReference type="ARBA" id="ARBA00022840"/>
    </source>
</evidence>
<protein>
    <submittedName>
        <fullName evidence="7">Oligopeptide ABC transporter ATP-binding protein OppF</fullName>
    </submittedName>
</protein>
<comment type="caution">
    <text evidence="7">The sequence shown here is derived from an EMBL/GenBank/DDBJ whole genome shotgun (WGS) entry which is preliminary data.</text>
</comment>
<dbReference type="InterPro" id="IPR003439">
    <property type="entry name" value="ABC_transporter-like_ATP-bd"/>
</dbReference>
<evidence type="ECO:0000313" key="7">
    <source>
        <dbReference type="EMBL" id="ONG47400.1"/>
    </source>
</evidence>
<dbReference type="GO" id="GO:0055085">
    <property type="term" value="P:transmembrane transport"/>
    <property type="evidence" value="ECO:0007669"/>
    <property type="project" value="UniProtKB-ARBA"/>
</dbReference>
<dbReference type="SUPFAM" id="SSF52540">
    <property type="entry name" value="P-loop containing nucleoside triphosphate hydrolases"/>
    <property type="match status" value="1"/>
</dbReference>
<dbReference type="SMART" id="SM00382">
    <property type="entry name" value="AAA"/>
    <property type="match status" value="1"/>
</dbReference>
<dbReference type="InterPro" id="IPR050319">
    <property type="entry name" value="ABC_transp_ATP-bind"/>
</dbReference>
<dbReference type="GO" id="GO:0015833">
    <property type="term" value="P:peptide transport"/>
    <property type="evidence" value="ECO:0007669"/>
    <property type="project" value="InterPro"/>
</dbReference>
<evidence type="ECO:0000313" key="8">
    <source>
        <dbReference type="Proteomes" id="UP000188879"/>
    </source>
</evidence>
<dbReference type="Pfam" id="PF00005">
    <property type="entry name" value="ABC_tran"/>
    <property type="match status" value="1"/>
</dbReference>
<dbReference type="NCBIfam" id="TIGR01727">
    <property type="entry name" value="oligo_HPY"/>
    <property type="match status" value="1"/>
</dbReference>
<dbReference type="FunFam" id="3.40.50.300:FF:000016">
    <property type="entry name" value="Oligopeptide ABC transporter ATP-binding component"/>
    <property type="match status" value="1"/>
</dbReference>
<dbReference type="InterPro" id="IPR017871">
    <property type="entry name" value="ABC_transporter-like_CS"/>
</dbReference>
<evidence type="ECO:0000259" key="6">
    <source>
        <dbReference type="PROSITE" id="PS50893"/>
    </source>
</evidence>
<keyword evidence="8" id="KW-1185">Reference proteome</keyword>
<sequence>MNRPLVEATALSKHFHVGPAGWFGRRIGGAVLRAVDDVSLRIMPGETLGLVGESGCGKSTLGRLLIRLLEASDGHVLFDGADITGLAPKQLRETRRGMQIVFQDPYGALNPRMTVEDIVMEPLVIHGAKPDAAARDKVAAMLERVGLSARAASRFPHEFSGGQRQRIGIARALILRPRFIVCDEAVSALDVSVQAQIVNLLQDLQQEMGLTYLFIAHDLSVVRHISDRVAVMYLGRIVELARKEELYAAPLHPYTQALLAAVPAPHPAGRAARRAARLRVAGDMPSAINPPPGCRFHTRCPHAMAICREVAPPLAETAPGHLAACHLLTKTH</sequence>
<dbReference type="Proteomes" id="UP000188879">
    <property type="component" value="Unassembled WGS sequence"/>
</dbReference>
<accession>A0A1V2GWT5</accession>
<comment type="subcellular location">
    <subcellularLocation>
        <location evidence="1">Cell inner membrane</location>
        <topology evidence="1">Peripheral membrane protein</topology>
    </subcellularLocation>
</comment>
<dbReference type="InterPro" id="IPR027417">
    <property type="entry name" value="P-loop_NTPase"/>
</dbReference>
<evidence type="ECO:0000256" key="2">
    <source>
        <dbReference type="ARBA" id="ARBA00005417"/>
    </source>
</evidence>
<dbReference type="PANTHER" id="PTHR43776:SF7">
    <property type="entry name" value="D,D-DIPEPTIDE TRANSPORT ATP-BINDING PROTEIN DDPF-RELATED"/>
    <property type="match status" value="1"/>
</dbReference>
<dbReference type="Pfam" id="PF08352">
    <property type="entry name" value="oligo_HPY"/>
    <property type="match status" value="1"/>
</dbReference>
<keyword evidence="4" id="KW-0547">Nucleotide-binding</keyword>
<evidence type="ECO:0000256" key="1">
    <source>
        <dbReference type="ARBA" id="ARBA00004417"/>
    </source>
</evidence>
<proteinExistence type="inferred from homology"/>
<dbReference type="EMBL" id="MLCO01000279">
    <property type="protein sequence ID" value="ONG47400.1"/>
    <property type="molecule type" value="Genomic_DNA"/>
</dbReference>
<dbReference type="OrthoDB" id="9767950at2"/>
<evidence type="ECO:0000256" key="4">
    <source>
        <dbReference type="ARBA" id="ARBA00022741"/>
    </source>
</evidence>
<dbReference type="AlphaFoldDB" id="A0A1V2GWT5"/>
<dbReference type="InterPro" id="IPR013563">
    <property type="entry name" value="Oligopep_ABC_C"/>
</dbReference>
<dbReference type="CDD" id="cd03257">
    <property type="entry name" value="ABC_NikE_OppD_transporters"/>
    <property type="match status" value="1"/>
</dbReference>
<dbReference type="PROSITE" id="PS00211">
    <property type="entry name" value="ABC_TRANSPORTER_1"/>
    <property type="match status" value="1"/>
</dbReference>
<dbReference type="GO" id="GO:0016887">
    <property type="term" value="F:ATP hydrolysis activity"/>
    <property type="evidence" value="ECO:0007669"/>
    <property type="project" value="InterPro"/>
</dbReference>
<organism evidence="7 8">
    <name type="scientific">Teichococcus deserti</name>
    <dbReference type="NCBI Taxonomy" id="1817963"/>
    <lineage>
        <taxon>Bacteria</taxon>
        <taxon>Pseudomonadati</taxon>
        <taxon>Pseudomonadota</taxon>
        <taxon>Alphaproteobacteria</taxon>
        <taxon>Acetobacterales</taxon>
        <taxon>Roseomonadaceae</taxon>
        <taxon>Roseomonas</taxon>
    </lineage>
</organism>
<keyword evidence="5 7" id="KW-0067">ATP-binding</keyword>
<name>A0A1V2GWT5_9PROT</name>
<dbReference type="RefSeq" id="WP_076959728.1">
    <property type="nucleotide sequence ID" value="NZ_MLCO01000279.1"/>
</dbReference>
<evidence type="ECO:0000256" key="3">
    <source>
        <dbReference type="ARBA" id="ARBA00022448"/>
    </source>
</evidence>